<dbReference type="PANTHER" id="PTHR32166:SF122">
    <property type="entry name" value="OS09G0499600 PROTEIN"/>
    <property type="match status" value="1"/>
</dbReference>
<name>A0ABY9DVT4_VITVI</name>
<accession>A0ABY9DVT4</accession>
<evidence type="ECO:0000313" key="3">
    <source>
        <dbReference type="Proteomes" id="UP001227230"/>
    </source>
</evidence>
<sequence length="99" mass="11451">MEYKDMEAYVNIQREKWKTYGCTIMCDGWTRPTKLSIINFMVYSKGRTIFLKFVDASNYIKDNKYIYGLLKDVIKEVGKQNVVQIVTNNGSAFVKVGSC</sequence>
<evidence type="ECO:0000259" key="1">
    <source>
        <dbReference type="Pfam" id="PF04937"/>
    </source>
</evidence>
<organism evidence="2 3">
    <name type="scientific">Vitis vinifera</name>
    <name type="common">Grape</name>
    <dbReference type="NCBI Taxonomy" id="29760"/>
    <lineage>
        <taxon>Eukaryota</taxon>
        <taxon>Viridiplantae</taxon>
        <taxon>Streptophyta</taxon>
        <taxon>Embryophyta</taxon>
        <taxon>Tracheophyta</taxon>
        <taxon>Spermatophyta</taxon>
        <taxon>Magnoliopsida</taxon>
        <taxon>eudicotyledons</taxon>
        <taxon>Gunneridae</taxon>
        <taxon>Pentapetalae</taxon>
        <taxon>rosids</taxon>
        <taxon>Vitales</taxon>
        <taxon>Vitaceae</taxon>
        <taxon>Viteae</taxon>
        <taxon>Vitis</taxon>
    </lineage>
</organism>
<dbReference type="Pfam" id="PF04937">
    <property type="entry name" value="DUF659"/>
    <property type="match status" value="1"/>
</dbReference>
<dbReference type="EMBL" id="CP126665">
    <property type="protein sequence ID" value="WKA11658.1"/>
    <property type="molecule type" value="Genomic_DNA"/>
</dbReference>
<evidence type="ECO:0000313" key="2">
    <source>
        <dbReference type="EMBL" id="WKA11658.1"/>
    </source>
</evidence>
<dbReference type="InterPro" id="IPR012337">
    <property type="entry name" value="RNaseH-like_sf"/>
</dbReference>
<feature type="domain" description="DUF659" evidence="1">
    <location>
        <begin position="2"/>
        <end position="98"/>
    </location>
</feature>
<dbReference type="SUPFAM" id="SSF53098">
    <property type="entry name" value="Ribonuclease H-like"/>
    <property type="match status" value="1"/>
</dbReference>
<proteinExistence type="predicted"/>
<gene>
    <name evidence="2" type="ORF">VitviT2T_029136</name>
</gene>
<protein>
    <recommendedName>
        <fullName evidence="1">DUF659 domain-containing protein</fullName>
    </recommendedName>
</protein>
<dbReference type="Proteomes" id="UP001227230">
    <property type="component" value="Chromosome 18"/>
</dbReference>
<dbReference type="PANTHER" id="PTHR32166">
    <property type="entry name" value="OSJNBA0013A04.12 PROTEIN"/>
    <property type="match status" value="1"/>
</dbReference>
<reference evidence="2 3" key="1">
    <citation type="journal article" date="2023" name="Hortic Res">
        <title>The complete reference genome for grapevine (Vitis vinifera L.) genetics and breeding.</title>
        <authorList>
            <person name="Shi X."/>
            <person name="Cao S."/>
            <person name="Wang X."/>
            <person name="Huang S."/>
            <person name="Wang Y."/>
            <person name="Liu Z."/>
            <person name="Liu W."/>
            <person name="Leng X."/>
            <person name="Peng Y."/>
            <person name="Wang N."/>
            <person name="Wang Y."/>
            <person name="Ma Z."/>
            <person name="Xu X."/>
            <person name="Zhang F."/>
            <person name="Xue H."/>
            <person name="Zhong H."/>
            <person name="Wang Y."/>
            <person name="Zhang K."/>
            <person name="Velt A."/>
            <person name="Avia K."/>
            <person name="Holtgrawe D."/>
            <person name="Grimplet J."/>
            <person name="Matus J.T."/>
            <person name="Ware D."/>
            <person name="Wu X."/>
            <person name="Wang H."/>
            <person name="Liu C."/>
            <person name="Fang Y."/>
            <person name="Rustenholz C."/>
            <person name="Cheng Z."/>
            <person name="Xiao H."/>
            <person name="Zhou Y."/>
        </authorList>
    </citation>
    <scope>NUCLEOTIDE SEQUENCE [LARGE SCALE GENOMIC DNA]</scope>
    <source>
        <strain evidence="3">cv. Pinot noir / PN40024</strain>
        <tissue evidence="2">Leaf</tissue>
    </source>
</reference>
<dbReference type="InterPro" id="IPR007021">
    <property type="entry name" value="DUF659"/>
</dbReference>
<keyword evidence="3" id="KW-1185">Reference proteome</keyword>